<organism evidence="1 2">
    <name type="scientific">Mesorhizobium australafricanum</name>
    <dbReference type="NCBI Taxonomy" id="3072311"/>
    <lineage>
        <taxon>Bacteria</taxon>
        <taxon>Pseudomonadati</taxon>
        <taxon>Pseudomonadota</taxon>
        <taxon>Alphaproteobacteria</taxon>
        <taxon>Hyphomicrobiales</taxon>
        <taxon>Phyllobacteriaceae</taxon>
        <taxon>Mesorhizobium</taxon>
    </lineage>
</organism>
<sequence length="88" mass="9821">MLQVEQVPATLFMVGMHAEANAANRALLQRAKSMPFGYGHFAKPRKLILLMHDEMFQDAFDGKANLTALIAALRLRHYAFGAIAGYDR</sequence>
<gene>
    <name evidence="1" type="ORF">RFM51_01640</name>
</gene>
<keyword evidence="2" id="KW-1185">Reference proteome</keyword>
<dbReference type="Proteomes" id="UP001272097">
    <property type="component" value="Unassembled WGS sequence"/>
</dbReference>
<dbReference type="Gene3D" id="3.20.20.370">
    <property type="entry name" value="Glycoside hydrolase/deacetylase"/>
    <property type="match status" value="1"/>
</dbReference>
<protein>
    <submittedName>
        <fullName evidence="1">Uncharacterized protein</fullName>
    </submittedName>
</protein>
<name>A0ABU4WS10_9HYPH</name>
<evidence type="ECO:0000313" key="1">
    <source>
        <dbReference type="EMBL" id="MDX8438276.1"/>
    </source>
</evidence>
<proteinExistence type="predicted"/>
<reference evidence="1 2" key="1">
    <citation type="submission" date="2023-08" db="EMBL/GenBank/DDBJ databases">
        <title>Implementing the SeqCode for naming new Mesorhizobium species isolated from Vachellia karroo root nodules.</title>
        <authorList>
            <person name="Van Lill M."/>
        </authorList>
    </citation>
    <scope>NUCLEOTIDE SEQUENCE [LARGE SCALE GENOMIC DNA]</scope>
    <source>
        <strain evidence="1 2">VK3E</strain>
    </source>
</reference>
<comment type="caution">
    <text evidence="1">The sequence shown here is derived from an EMBL/GenBank/DDBJ whole genome shotgun (WGS) entry which is preliminary data.</text>
</comment>
<evidence type="ECO:0000313" key="2">
    <source>
        <dbReference type="Proteomes" id="UP001272097"/>
    </source>
</evidence>
<dbReference type="RefSeq" id="WP_320212116.1">
    <property type="nucleotide sequence ID" value="NZ_JAVIIS010000002.1"/>
</dbReference>
<accession>A0ABU4WS10</accession>
<dbReference type="EMBL" id="JAVIIS010000002">
    <property type="protein sequence ID" value="MDX8438276.1"/>
    <property type="molecule type" value="Genomic_DNA"/>
</dbReference>